<comment type="subcellular location">
    <subcellularLocation>
        <location evidence="1">Cytoplasm</location>
    </subcellularLocation>
</comment>
<comment type="caution">
    <text evidence="6">The sequence shown here is derived from an EMBL/GenBank/DDBJ whole genome shotgun (WGS) entry which is preliminary data.</text>
</comment>
<accession>A0ABQ9XT47</accession>
<name>A0ABQ9XT47_9EUKA</name>
<dbReference type="InterPro" id="IPR029058">
    <property type="entry name" value="AB_hydrolase_fold"/>
</dbReference>
<evidence type="ECO:0000256" key="1">
    <source>
        <dbReference type="ARBA" id="ARBA00004496"/>
    </source>
</evidence>
<dbReference type="Proteomes" id="UP001281761">
    <property type="component" value="Unassembled WGS sequence"/>
</dbReference>
<gene>
    <name evidence="6" type="ORF">BLNAU_10307</name>
</gene>
<dbReference type="PANTHER" id="PTHR15913">
    <property type="entry name" value="ACID CLUSTER PROTEIN 33"/>
    <property type="match status" value="1"/>
</dbReference>
<dbReference type="Gene3D" id="3.40.50.1820">
    <property type="entry name" value="alpha/beta hydrolase"/>
    <property type="match status" value="1"/>
</dbReference>
<evidence type="ECO:0000256" key="3">
    <source>
        <dbReference type="ARBA" id="ARBA00022490"/>
    </source>
</evidence>
<dbReference type="EMBL" id="JARBJD010000075">
    <property type="protein sequence ID" value="KAK2954652.1"/>
    <property type="molecule type" value="Genomic_DNA"/>
</dbReference>
<reference evidence="6 7" key="1">
    <citation type="journal article" date="2022" name="bioRxiv">
        <title>Genomics of Preaxostyla Flagellates Illuminates Evolutionary Transitions and the Path Towards Mitochondrial Loss.</title>
        <authorList>
            <person name="Novak L.V.F."/>
            <person name="Treitli S.C."/>
            <person name="Pyrih J."/>
            <person name="Halakuc P."/>
            <person name="Pipaliya S.V."/>
            <person name="Vacek V."/>
            <person name="Brzon O."/>
            <person name="Soukal P."/>
            <person name="Eme L."/>
            <person name="Dacks J.B."/>
            <person name="Karnkowska A."/>
            <person name="Elias M."/>
            <person name="Hampl V."/>
        </authorList>
    </citation>
    <scope>NUCLEOTIDE SEQUENCE [LARGE SCALE GENOMIC DNA]</scope>
    <source>
        <strain evidence="6">NAU3</strain>
        <tissue evidence="6">Gut</tissue>
    </source>
</reference>
<evidence type="ECO:0000313" key="7">
    <source>
        <dbReference type="Proteomes" id="UP001281761"/>
    </source>
</evidence>
<feature type="region of interest" description="Disordered" evidence="4">
    <location>
        <begin position="344"/>
        <end position="374"/>
    </location>
</feature>
<dbReference type="SUPFAM" id="SSF53474">
    <property type="entry name" value="alpha/beta-Hydrolases"/>
    <property type="match status" value="1"/>
</dbReference>
<evidence type="ECO:0000313" key="6">
    <source>
        <dbReference type="EMBL" id="KAK2954652.1"/>
    </source>
</evidence>
<dbReference type="PANTHER" id="PTHR15913:SF0">
    <property type="entry name" value="MASPARDIN"/>
    <property type="match status" value="1"/>
</dbReference>
<dbReference type="InterPro" id="IPR026151">
    <property type="entry name" value="Maspardin"/>
</dbReference>
<keyword evidence="3" id="KW-0963">Cytoplasm</keyword>
<evidence type="ECO:0000256" key="2">
    <source>
        <dbReference type="ARBA" id="ARBA00020148"/>
    </source>
</evidence>
<feature type="domain" description="AB hydrolase-1" evidence="5">
    <location>
        <begin position="93"/>
        <end position="156"/>
    </location>
</feature>
<protein>
    <recommendedName>
        <fullName evidence="2">Maspardin</fullName>
    </recommendedName>
</protein>
<feature type="compositionally biased region" description="Acidic residues" evidence="4">
    <location>
        <begin position="346"/>
        <end position="374"/>
    </location>
</feature>
<evidence type="ECO:0000256" key="4">
    <source>
        <dbReference type="SAM" id="MobiDB-lite"/>
    </source>
</evidence>
<keyword evidence="7" id="KW-1185">Reference proteome</keyword>
<dbReference type="Pfam" id="PF00561">
    <property type="entry name" value="Abhydrolase_1"/>
    <property type="match status" value="1"/>
</dbReference>
<sequence length="374" mass="42546">MKPSSNTEDFSTIFNRYTQRLALFKSQTSIKRKVIDLEPHGDYIWNYIEIGPKNQLPIIFFPPAGCPLEIYYEMFLSMENADFRAIIVKNPPVESHDEWIHIFSKFLEKKKIERFHVFGTGLGAFLTLLYARVHPQQIASFVILNGFAKNNNSESSSLQLSFVPSFIQRRNFTGRYKSGSTQTTTPKILAAIDFACGLISQVPKKEIGSDQTLMHRPAFADLNMVPDENVLLLRTNDFSTEDPKLLDSLWKGFTAAKKVDLKQGGDFAMITEADEISMYLKVHLRKYSFELLPQLNIDPKHADLPTTLKSLGQEDDFLYEPTPSTDQHPLHGIHPALMDIPAYYLEDPEPQENGPVEDEELDIDLEDDSGHDEG</sequence>
<dbReference type="InterPro" id="IPR000073">
    <property type="entry name" value="AB_hydrolase_1"/>
</dbReference>
<organism evidence="6 7">
    <name type="scientific">Blattamonas nauphoetae</name>
    <dbReference type="NCBI Taxonomy" id="2049346"/>
    <lineage>
        <taxon>Eukaryota</taxon>
        <taxon>Metamonada</taxon>
        <taxon>Preaxostyla</taxon>
        <taxon>Oxymonadida</taxon>
        <taxon>Blattamonas</taxon>
    </lineage>
</organism>
<evidence type="ECO:0000259" key="5">
    <source>
        <dbReference type="Pfam" id="PF00561"/>
    </source>
</evidence>
<proteinExistence type="predicted"/>